<keyword evidence="3" id="KW-1185">Reference proteome</keyword>
<dbReference type="Proteomes" id="UP000030752">
    <property type="component" value="Unassembled WGS sequence"/>
</dbReference>
<reference evidence="2 3" key="1">
    <citation type="submission" date="2013-03" db="EMBL/GenBank/DDBJ databases">
        <title>The Genome Sequence of Phialophora europaea CBS 101466.</title>
        <authorList>
            <consortium name="The Broad Institute Genomics Platform"/>
            <person name="Cuomo C."/>
            <person name="de Hoog S."/>
            <person name="Gorbushina A."/>
            <person name="Walker B."/>
            <person name="Young S.K."/>
            <person name="Zeng Q."/>
            <person name="Gargeya S."/>
            <person name="Fitzgerald M."/>
            <person name="Haas B."/>
            <person name="Abouelleil A."/>
            <person name="Allen A.W."/>
            <person name="Alvarado L."/>
            <person name="Arachchi H.M."/>
            <person name="Berlin A.M."/>
            <person name="Chapman S.B."/>
            <person name="Gainer-Dewar J."/>
            <person name="Goldberg J."/>
            <person name="Griggs A."/>
            <person name="Gujja S."/>
            <person name="Hansen M."/>
            <person name="Howarth C."/>
            <person name="Imamovic A."/>
            <person name="Ireland A."/>
            <person name="Larimer J."/>
            <person name="McCowan C."/>
            <person name="Murphy C."/>
            <person name="Pearson M."/>
            <person name="Poon T.W."/>
            <person name="Priest M."/>
            <person name="Roberts A."/>
            <person name="Saif S."/>
            <person name="Shea T."/>
            <person name="Sisk P."/>
            <person name="Sykes S."/>
            <person name="Wortman J."/>
            <person name="Nusbaum C."/>
            <person name="Birren B."/>
        </authorList>
    </citation>
    <scope>NUCLEOTIDE SEQUENCE [LARGE SCALE GENOMIC DNA]</scope>
    <source>
        <strain evidence="2 3">CBS 101466</strain>
    </source>
</reference>
<feature type="non-terminal residue" evidence="2">
    <location>
        <position position="1"/>
    </location>
</feature>
<dbReference type="VEuPathDB" id="FungiDB:HMPREF1541_00064"/>
<sequence length="93" mass="9957">RRPFAIGATLTSILGYWLLTPDRGAGVSFAGYFLVAQGCYTAVETPLARLTSNKPRYGKRAFASGMQLTVVNSAGIAAPFLFQNPYAAIHYPG</sequence>
<name>W2SD07_CYPE1</name>
<dbReference type="InterPro" id="IPR036259">
    <property type="entry name" value="MFS_trans_sf"/>
</dbReference>
<organism evidence="2 3">
    <name type="scientific">Cyphellophora europaea (strain CBS 101466)</name>
    <name type="common">Phialophora europaea</name>
    <dbReference type="NCBI Taxonomy" id="1220924"/>
    <lineage>
        <taxon>Eukaryota</taxon>
        <taxon>Fungi</taxon>
        <taxon>Dikarya</taxon>
        <taxon>Ascomycota</taxon>
        <taxon>Pezizomycotina</taxon>
        <taxon>Eurotiomycetes</taxon>
        <taxon>Chaetothyriomycetidae</taxon>
        <taxon>Chaetothyriales</taxon>
        <taxon>Cyphellophoraceae</taxon>
        <taxon>Cyphellophora</taxon>
    </lineage>
</organism>
<gene>
    <name evidence="2" type="ORF">HMPREF1541_00064</name>
</gene>
<evidence type="ECO:0000313" key="3">
    <source>
        <dbReference type="Proteomes" id="UP000030752"/>
    </source>
</evidence>
<dbReference type="EMBL" id="KB822711">
    <property type="protein sequence ID" value="ETN45883.1"/>
    <property type="molecule type" value="Genomic_DNA"/>
</dbReference>
<dbReference type="RefSeq" id="XP_008710595.1">
    <property type="nucleotide sequence ID" value="XM_008712373.1"/>
</dbReference>
<dbReference type="OrthoDB" id="2962993at2759"/>
<feature type="signal peptide" evidence="1">
    <location>
        <begin position="1"/>
        <end position="26"/>
    </location>
</feature>
<evidence type="ECO:0008006" key="4">
    <source>
        <dbReference type="Google" id="ProtNLM"/>
    </source>
</evidence>
<protein>
    <recommendedName>
        <fullName evidence="4">MFS transporter</fullName>
    </recommendedName>
</protein>
<dbReference type="GeneID" id="19967403"/>
<keyword evidence="1" id="KW-0732">Signal</keyword>
<dbReference type="SUPFAM" id="SSF103473">
    <property type="entry name" value="MFS general substrate transporter"/>
    <property type="match status" value="1"/>
</dbReference>
<feature type="chain" id="PRO_5004824253" description="MFS transporter" evidence="1">
    <location>
        <begin position="27"/>
        <end position="93"/>
    </location>
</feature>
<evidence type="ECO:0000256" key="1">
    <source>
        <dbReference type="SAM" id="SignalP"/>
    </source>
</evidence>
<dbReference type="InParanoid" id="W2SD07"/>
<accession>W2SD07</accession>
<evidence type="ECO:0000313" key="2">
    <source>
        <dbReference type="EMBL" id="ETN45883.1"/>
    </source>
</evidence>
<proteinExistence type="predicted"/>
<dbReference type="HOGENOM" id="CLU_2405301_0_0_1"/>
<dbReference type="AlphaFoldDB" id="W2SD07"/>